<dbReference type="AlphaFoldDB" id="E4ZW74"/>
<evidence type="ECO:0000313" key="3">
    <source>
        <dbReference type="Proteomes" id="UP000002668"/>
    </source>
</evidence>
<dbReference type="STRING" id="985895.E4ZW74"/>
<gene>
    <name evidence="2" type="ORF">LEMA_uP030020.1</name>
</gene>
<dbReference type="InParanoid" id="E4ZW74"/>
<reference evidence="3" key="1">
    <citation type="journal article" date="2011" name="Nat. Commun.">
        <title>Effector diversification within compartments of the Leptosphaeria maculans genome affected by Repeat-Induced Point mutations.</title>
        <authorList>
            <person name="Rouxel T."/>
            <person name="Grandaubert J."/>
            <person name="Hane J.K."/>
            <person name="Hoede C."/>
            <person name="van de Wouw A.P."/>
            <person name="Couloux A."/>
            <person name="Dominguez V."/>
            <person name="Anthouard V."/>
            <person name="Bally P."/>
            <person name="Bourras S."/>
            <person name="Cozijnsen A.J."/>
            <person name="Ciuffetti L.M."/>
            <person name="Degrave A."/>
            <person name="Dilmaghani A."/>
            <person name="Duret L."/>
            <person name="Fudal I."/>
            <person name="Goodwin S.B."/>
            <person name="Gout L."/>
            <person name="Glaser N."/>
            <person name="Linglin J."/>
            <person name="Kema G.H.J."/>
            <person name="Lapalu N."/>
            <person name="Lawrence C.B."/>
            <person name="May K."/>
            <person name="Meyer M."/>
            <person name="Ollivier B."/>
            <person name="Poulain J."/>
            <person name="Schoch C.L."/>
            <person name="Simon A."/>
            <person name="Spatafora J.W."/>
            <person name="Stachowiak A."/>
            <person name="Turgeon B.G."/>
            <person name="Tyler B.M."/>
            <person name="Vincent D."/>
            <person name="Weissenbach J."/>
            <person name="Amselem J."/>
            <person name="Quesneville H."/>
            <person name="Oliver R.P."/>
            <person name="Wincker P."/>
            <person name="Balesdent M.-H."/>
            <person name="Howlett B.J."/>
        </authorList>
    </citation>
    <scope>NUCLEOTIDE SEQUENCE [LARGE SCALE GENOMIC DNA]</scope>
    <source>
        <strain evidence="3">JN3 / isolate v23.1.3 / race Av1-4-5-6-7-8</strain>
    </source>
</reference>
<dbReference type="VEuPathDB" id="FungiDB:LEMA_uP030020.1"/>
<accession>E4ZW74</accession>
<proteinExistence type="predicted"/>
<keyword evidence="3" id="KW-1185">Reference proteome</keyword>
<dbReference type="HOGENOM" id="CLU_2942199_0_0_1"/>
<sequence length="60" mass="6132">MGAKNTAAMQPGERIIIHTPGGGGWGKKGEQSQLVDKVDPRGAWKGGSIAGRQSTAEASV</sequence>
<feature type="region of interest" description="Disordered" evidence="1">
    <location>
        <begin position="1"/>
        <end position="60"/>
    </location>
</feature>
<protein>
    <submittedName>
        <fullName evidence="2">Predicted protein</fullName>
    </submittedName>
</protein>
<dbReference type="Proteomes" id="UP000002668">
    <property type="component" value="Genome"/>
</dbReference>
<feature type="compositionally biased region" description="Polar residues" evidence="1">
    <location>
        <begin position="51"/>
        <end position="60"/>
    </location>
</feature>
<dbReference type="EMBL" id="FP929127">
    <property type="protein sequence ID" value="CBX95850.1"/>
    <property type="molecule type" value="Genomic_DNA"/>
</dbReference>
<name>E4ZW74_LEPMJ</name>
<organism evidence="3">
    <name type="scientific">Leptosphaeria maculans (strain JN3 / isolate v23.1.3 / race Av1-4-5-6-7-8)</name>
    <name type="common">Blackleg fungus</name>
    <name type="synonym">Phoma lingam</name>
    <dbReference type="NCBI Taxonomy" id="985895"/>
    <lineage>
        <taxon>Eukaryota</taxon>
        <taxon>Fungi</taxon>
        <taxon>Dikarya</taxon>
        <taxon>Ascomycota</taxon>
        <taxon>Pezizomycotina</taxon>
        <taxon>Dothideomycetes</taxon>
        <taxon>Pleosporomycetidae</taxon>
        <taxon>Pleosporales</taxon>
        <taxon>Pleosporineae</taxon>
        <taxon>Leptosphaeriaceae</taxon>
        <taxon>Plenodomus</taxon>
        <taxon>Plenodomus lingam/Leptosphaeria maculans species complex</taxon>
    </lineage>
</organism>
<evidence type="ECO:0000313" key="2">
    <source>
        <dbReference type="EMBL" id="CBX95850.1"/>
    </source>
</evidence>
<evidence type="ECO:0000256" key="1">
    <source>
        <dbReference type="SAM" id="MobiDB-lite"/>
    </source>
</evidence>